<dbReference type="InterPro" id="IPR041374">
    <property type="entry name" value="BaeRF_family12"/>
</dbReference>
<feature type="compositionally biased region" description="Basic and acidic residues" evidence="1">
    <location>
        <begin position="40"/>
        <end position="51"/>
    </location>
</feature>
<sequence>MQIPHNTFVLVADGRKMLFFRNEGDAAALNLQVELAEEHADAPDRDLKSDAAGRASSTQSGASAPAAAQGGSNQNMGSGGGAQFAPSRGSMGEPDYHQQEEERFAAEIAEMLKRRALANAYDALVVVAPPKTLGELRKHYHKEVISRLHGELAKDLTGRPVPEIEKALADA</sequence>
<dbReference type="Pfam" id="PF18856">
    <property type="entry name" value="baeRF_family12"/>
    <property type="match status" value="1"/>
</dbReference>
<gene>
    <name evidence="2" type="ORF">AWL63_03715</name>
</gene>
<dbReference type="AlphaFoldDB" id="A0A1B3Z705"/>
<dbReference type="Proteomes" id="UP000094256">
    <property type="component" value="Chromosome"/>
</dbReference>
<keyword evidence="3" id="KW-1185">Reference proteome</keyword>
<feature type="region of interest" description="Disordered" evidence="1">
    <location>
        <begin position="40"/>
        <end position="98"/>
    </location>
</feature>
<feature type="compositionally biased region" description="Low complexity" evidence="1">
    <location>
        <begin position="55"/>
        <end position="76"/>
    </location>
</feature>
<evidence type="ECO:0000313" key="3">
    <source>
        <dbReference type="Proteomes" id="UP000094256"/>
    </source>
</evidence>
<dbReference type="STRING" id="1560345.AWL63_03715"/>
<evidence type="ECO:0000313" key="2">
    <source>
        <dbReference type="EMBL" id="AOH83214.1"/>
    </source>
</evidence>
<dbReference type="KEGG" id="span:AWL63_03715"/>
<dbReference type="EMBL" id="CP014168">
    <property type="protein sequence ID" value="AOH83214.1"/>
    <property type="molecule type" value="Genomic_DNA"/>
</dbReference>
<evidence type="ECO:0008006" key="4">
    <source>
        <dbReference type="Google" id="ProtNLM"/>
    </source>
</evidence>
<organism evidence="2 3">
    <name type="scientific">Sphingomonas panacis</name>
    <dbReference type="NCBI Taxonomy" id="1560345"/>
    <lineage>
        <taxon>Bacteria</taxon>
        <taxon>Pseudomonadati</taxon>
        <taxon>Pseudomonadota</taxon>
        <taxon>Alphaproteobacteria</taxon>
        <taxon>Sphingomonadales</taxon>
        <taxon>Sphingomonadaceae</taxon>
        <taxon>Sphingomonas</taxon>
    </lineage>
</organism>
<proteinExistence type="predicted"/>
<dbReference type="RefSeq" id="WP_069203796.1">
    <property type="nucleotide sequence ID" value="NZ_CP014168.1"/>
</dbReference>
<evidence type="ECO:0000256" key="1">
    <source>
        <dbReference type="SAM" id="MobiDB-lite"/>
    </source>
</evidence>
<name>A0A1B3Z705_9SPHN</name>
<accession>A0A1B3Z705</accession>
<protein>
    <recommendedName>
        <fullName evidence="4">Host attachment protein</fullName>
    </recommendedName>
</protein>
<reference evidence="2 3" key="1">
    <citation type="submission" date="2016-01" db="EMBL/GenBank/DDBJ databases">
        <title>Complete genome and mega plasmid sequence of Sphingomonas panacis DCY99 elicits systemic resistance in rice to Xanthomonas oryzae.</title>
        <authorList>
            <person name="Kim Y.J."/>
            <person name="Yang D.C."/>
            <person name="Sing P."/>
        </authorList>
    </citation>
    <scope>NUCLEOTIDE SEQUENCE [LARGE SCALE GENOMIC DNA]</scope>
    <source>
        <strain evidence="2 3">DCY99</strain>
    </source>
</reference>
<dbReference type="OrthoDB" id="9812459at2"/>